<dbReference type="InterPro" id="IPR029058">
    <property type="entry name" value="AB_hydrolase_fold"/>
</dbReference>
<evidence type="ECO:0000259" key="1">
    <source>
        <dbReference type="Pfam" id="PF12697"/>
    </source>
</evidence>
<dbReference type="Gene3D" id="3.40.50.1820">
    <property type="entry name" value="alpha/beta hydrolase"/>
    <property type="match status" value="1"/>
</dbReference>
<dbReference type="Proteomes" id="UP000641514">
    <property type="component" value="Unassembled WGS sequence"/>
</dbReference>
<name>A0A916TYS5_9ACTN</name>
<keyword evidence="3" id="KW-1185">Reference proteome</keyword>
<proteinExistence type="predicted"/>
<evidence type="ECO:0000313" key="2">
    <source>
        <dbReference type="EMBL" id="GGC52531.1"/>
    </source>
</evidence>
<evidence type="ECO:0000313" key="3">
    <source>
        <dbReference type="Proteomes" id="UP000641514"/>
    </source>
</evidence>
<gene>
    <name evidence="2" type="ORF">GCM10011410_01100</name>
</gene>
<reference evidence="2" key="2">
    <citation type="submission" date="2020-09" db="EMBL/GenBank/DDBJ databases">
        <authorList>
            <person name="Sun Q."/>
            <person name="Zhou Y."/>
        </authorList>
    </citation>
    <scope>NUCLEOTIDE SEQUENCE</scope>
    <source>
        <strain evidence="2">CGMCC 1.15478</strain>
    </source>
</reference>
<dbReference type="EMBL" id="BMJH01000001">
    <property type="protein sequence ID" value="GGC52531.1"/>
    <property type="molecule type" value="Genomic_DNA"/>
</dbReference>
<protein>
    <recommendedName>
        <fullName evidence="1">AB hydrolase-1 domain-containing protein</fullName>
    </recommendedName>
</protein>
<dbReference type="GO" id="GO:0003824">
    <property type="term" value="F:catalytic activity"/>
    <property type="evidence" value="ECO:0007669"/>
    <property type="project" value="UniProtKB-ARBA"/>
</dbReference>
<accession>A0A916TYS5</accession>
<reference evidence="2" key="1">
    <citation type="journal article" date="2014" name="Int. J. Syst. Evol. Microbiol.">
        <title>Complete genome sequence of Corynebacterium casei LMG S-19264T (=DSM 44701T), isolated from a smear-ripened cheese.</title>
        <authorList>
            <consortium name="US DOE Joint Genome Institute (JGI-PGF)"/>
            <person name="Walter F."/>
            <person name="Albersmeier A."/>
            <person name="Kalinowski J."/>
            <person name="Ruckert C."/>
        </authorList>
    </citation>
    <scope>NUCLEOTIDE SEQUENCE</scope>
    <source>
        <strain evidence="2">CGMCC 1.15478</strain>
    </source>
</reference>
<feature type="domain" description="AB hydrolase-1" evidence="1">
    <location>
        <begin position="9"/>
        <end position="194"/>
    </location>
</feature>
<dbReference type="Pfam" id="PF12697">
    <property type="entry name" value="Abhydrolase_6"/>
    <property type="match status" value="1"/>
</dbReference>
<comment type="caution">
    <text evidence="2">The sequence shown here is derived from an EMBL/GenBank/DDBJ whole genome shotgun (WGS) entry which is preliminary data.</text>
</comment>
<dbReference type="SUPFAM" id="SSF53474">
    <property type="entry name" value="alpha/beta-Hydrolases"/>
    <property type="match status" value="1"/>
</dbReference>
<dbReference type="AlphaFoldDB" id="A0A916TYS5"/>
<sequence>MNGVKTIVLVLPGGKVRSDSSSRPWHLSSVRMRPFTRVLSALAESATTAGEADIHVVQVRYRKRGWNGNGAEAIADARGAMQRAIELNDSEIDTNVIVVGHSMGGRVAAHLASDPRVSGVIALAPWWPDEEGNLFRAGQRLAVLHGTEDRWTDPVLSRAEVLRASRNGVEAHWEPMEDAGHFMLSKTGQWHNWVVESAERMIAASHTDNPSDNT</sequence>
<dbReference type="InterPro" id="IPR000073">
    <property type="entry name" value="AB_hydrolase_1"/>
</dbReference>
<organism evidence="2 3">
    <name type="scientific">Hoyosella rhizosphaerae</name>
    <dbReference type="NCBI Taxonomy" id="1755582"/>
    <lineage>
        <taxon>Bacteria</taxon>
        <taxon>Bacillati</taxon>
        <taxon>Actinomycetota</taxon>
        <taxon>Actinomycetes</taxon>
        <taxon>Mycobacteriales</taxon>
        <taxon>Hoyosellaceae</taxon>
        <taxon>Hoyosella</taxon>
    </lineage>
</organism>